<evidence type="ECO:0000313" key="1">
    <source>
        <dbReference type="EMBL" id="CAG8638632.1"/>
    </source>
</evidence>
<organism evidence="1 2">
    <name type="scientific">Funneliformis mosseae</name>
    <name type="common">Endomycorrhizal fungus</name>
    <name type="synonym">Glomus mosseae</name>
    <dbReference type="NCBI Taxonomy" id="27381"/>
    <lineage>
        <taxon>Eukaryota</taxon>
        <taxon>Fungi</taxon>
        <taxon>Fungi incertae sedis</taxon>
        <taxon>Mucoromycota</taxon>
        <taxon>Glomeromycotina</taxon>
        <taxon>Glomeromycetes</taxon>
        <taxon>Glomerales</taxon>
        <taxon>Glomeraceae</taxon>
        <taxon>Funneliformis</taxon>
    </lineage>
</organism>
<feature type="non-terminal residue" evidence="1">
    <location>
        <position position="1"/>
    </location>
</feature>
<keyword evidence="2" id="KW-1185">Reference proteome</keyword>
<reference evidence="1" key="1">
    <citation type="submission" date="2021-06" db="EMBL/GenBank/DDBJ databases">
        <authorList>
            <person name="Kallberg Y."/>
            <person name="Tangrot J."/>
            <person name="Rosling A."/>
        </authorList>
    </citation>
    <scope>NUCLEOTIDE SEQUENCE</scope>
    <source>
        <strain evidence="1">87-6 pot B 2015</strain>
    </source>
</reference>
<dbReference type="EMBL" id="CAJVPP010003853">
    <property type="protein sequence ID" value="CAG8638632.1"/>
    <property type="molecule type" value="Genomic_DNA"/>
</dbReference>
<comment type="caution">
    <text evidence="1">The sequence shown here is derived from an EMBL/GenBank/DDBJ whole genome shotgun (WGS) entry which is preliminary data.</text>
</comment>
<protein>
    <submittedName>
        <fullName evidence="1">16095_t:CDS:1</fullName>
    </submittedName>
</protein>
<name>A0A9N9H0M0_FUNMO</name>
<evidence type="ECO:0000313" key="2">
    <source>
        <dbReference type="Proteomes" id="UP000789375"/>
    </source>
</evidence>
<dbReference type="AlphaFoldDB" id="A0A9N9H0M0"/>
<gene>
    <name evidence="1" type="ORF">FMOSSE_LOCUS10869</name>
</gene>
<dbReference type="Proteomes" id="UP000789375">
    <property type="component" value="Unassembled WGS sequence"/>
</dbReference>
<proteinExistence type="predicted"/>
<accession>A0A9N9H0M0</accession>
<sequence>YVNDNDNMPTTAIRCTIQINYSNVQAILDSDLIISIITSSLVK</sequence>